<feature type="domain" description="F5/8 type C" evidence="1">
    <location>
        <begin position="38"/>
        <end position="185"/>
    </location>
</feature>
<dbReference type="EMBL" id="LGRX02010715">
    <property type="protein sequence ID" value="KAK3269846.1"/>
    <property type="molecule type" value="Genomic_DNA"/>
</dbReference>
<dbReference type="SMART" id="SM00231">
    <property type="entry name" value="FA58C"/>
    <property type="match status" value="3"/>
</dbReference>
<dbReference type="Gene3D" id="2.60.120.260">
    <property type="entry name" value="Galactose-binding domain-like"/>
    <property type="match status" value="3"/>
</dbReference>
<proteinExistence type="predicted"/>
<evidence type="ECO:0000259" key="1">
    <source>
        <dbReference type="PROSITE" id="PS50022"/>
    </source>
</evidence>
<comment type="caution">
    <text evidence="2">The sequence shown here is derived from an EMBL/GenBank/DDBJ whole genome shotgun (WGS) entry which is preliminary data.</text>
</comment>
<feature type="domain" description="F5/8 type C" evidence="1">
    <location>
        <begin position="611"/>
        <end position="701"/>
    </location>
</feature>
<reference evidence="2 3" key="1">
    <citation type="journal article" date="2015" name="Genome Biol. Evol.">
        <title>Comparative Genomics of a Bacterivorous Green Alga Reveals Evolutionary Causalities and Consequences of Phago-Mixotrophic Mode of Nutrition.</title>
        <authorList>
            <person name="Burns J.A."/>
            <person name="Paasch A."/>
            <person name="Narechania A."/>
            <person name="Kim E."/>
        </authorList>
    </citation>
    <scope>NUCLEOTIDE SEQUENCE [LARGE SCALE GENOMIC DNA]</scope>
    <source>
        <strain evidence="2 3">PLY_AMNH</strain>
    </source>
</reference>
<dbReference type="InterPro" id="IPR008979">
    <property type="entry name" value="Galactose-bd-like_sf"/>
</dbReference>
<evidence type="ECO:0000313" key="2">
    <source>
        <dbReference type="EMBL" id="KAK3269846.1"/>
    </source>
</evidence>
<feature type="domain" description="F5/8 type C" evidence="1">
    <location>
        <begin position="216"/>
        <end position="363"/>
    </location>
</feature>
<organism evidence="2 3">
    <name type="scientific">Cymbomonas tetramitiformis</name>
    <dbReference type="NCBI Taxonomy" id="36881"/>
    <lineage>
        <taxon>Eukaryota</taxon>
        <taxon>Viridiplantae</taxon>
        <taxon>Chlorophyta</taxon>
        <taxon>Pyramimonadophyceae</taxon>
        <taxon>Pyramimonadales</taxon>
        <taxon>Pyramimonadaceae</taxon>
        <taxon>Cymbomonas</taxon>
    </lineage>
</organism>
<dbReference type="SUPFAM" id="SSF49785">
    <property type="entry name" value="Galactose-binding domain-like"/>
    <property type="match status" value="3"/>
</dbReference>
<sequence length="729" mass="75957">MHAPLVPPGEARAAMPSRPTWTSGLCRGDLEAEGCPAADLVPLGLESGDIPNSQITSAVGGACAVTDIRLNSGAAWCSGTNVAGDWAQVDLGAVVSVAAIGTQARKGGSQYVAQFTVSSSTDGSTWTSVTDGSGGTTFTGNSENCRYDECVAYSSFYPTASARYIRIYAMVGVGYMSMRAELYSCSLTVSSLPALSASFALSDLTCTQLQQTCPTANLVPLGLESGDIPNSQITSAVGGACAVTDIRLNSGAAWCSGTNVAGDWAQVDLGAIVNVGVIGTQARKGGSQYVAQFTVSSSTDGSTWTSVTDGSGSTTFTGNSQNCRYNGCIAYNVFSPSVSARYIRIYAMVGVGYMSMRAELYSCTGTESVCTGTYTADLCGFSDAADHAADVSSTCVTVTFPSTVSTADVTATKTVRACSDIPLASITHVNDAAYRSTVWDSRFESSNTLTGSNRWETSAYTCPSPNYVCTPPQWVAWDFQQARGLCSVCIESTNANTWELQGSSSLSGSWTTVETYTKISGTNNWPSDIVSSTKAHYSTGASVTCTRFPVSSNAKWRYWRIYITVGGGNHYVYVGKVFFDEDTGVANEVTLSLPVSSMTCSTALAQYCPTANLVPLGLESGDIPNSQITSAVGGACAVTDIRLNSGAAWCSGTNVAGDWAQVDLGAIVNVGVIGTQARKGGSQYVAQFTVSSSTDGSTWTSGGAVEVRLCIARLLLRGGVYRCAVYSMG</sequence>
<keyword evidence="3" id="KW-1185">Reference proteome</keyword>
<name>A0AAE0G1E8_9CHLO</name>
<evidence type="ECO:0000313" key="3">
    <source>
        <dbReference type="Proteomes" id="UP001190700"/>
    </source>
</evidence>
<dbReference type="Pfam" id="PF00754">
    <property type="entry name" value="F5_F8_type_C"/>
    <property type="match status" value="3"/>
</dbReference>
<dbReference type="AlphaFoldDB" id="A0AAE0G1E8"/>
<gene>
    <name evidence="2" type="ORF">CYMTET_21743</name>
</gene>
<protein>
    <recommendedName>
        <fullName evidence="1">F5/8 type C domain-containing protein</fullName>
    </recommendedName>
</protein>
<dbReference type="PROSITE" id="PS50022">
    <property type="entry name" value="FA58C_3"/>
    <property type="match status" value="3"/>
</dbReference>
<dbReference type="CDD" id="cd00057">
    <property type="entry name" value="FA58C"/>
    <property type="match status" value="2"/>
</dbReference>
<accession>A0AAE0G1E8</accession>
<dbReference type="PANTHER" id="PTHR24543">
    <property type="entry name" value="MULTICOPPER OXIDASE-RELATED"/>
    <property type="match status" value="1"/>
</dbReference>
<dbReference type="InterPro" id="IPR000421">
    <property type="entry name" value="FA58C"/>
</dbReference>
<dbReference type="Proteomes" id="UP001190700">
    <property type="component" value="Unassembled WGS sequence"/>
</dbReference>